<dbReference type="PANTHER" id="PTHR11538:SF26">
    <property type="entry name" value="FERREDOXIN-FOLD ANTICODON-BINDING DOMAIN-CONTAINING PROTEIN 1"/>
    <property type="match status" value="1"/>
</dbReference>
<proteinExistence type="predicted"/>
<feature type="compositionally biased region" description="Acidic residues" evidence="1">
    <location>
        <begin position="408"/>
        <end position="425"/>
    </location>
</feature>
<dbReference type="InParanoid" id="J4UJG4"/>
<feature type="compositionally biased region" description="Acidic residues" evidence="1">
    <location>
        <begin position="179"/>
        <end position="195"/>
    </location>
</feature>
<dbReference type="AlphaFoldDB" id="J4UJG4"/>
<dbReference type="GeneID" id="19890024"/>
<evidence type="ECO:0000259" key="2">
    <source>
        <dbReference type="Pfam" id="PF10354"/>
    </source>
</evidence>
<evidence type="ECO:0000256" key="1">
    <source>
        <dbReference type="SAM" id="MobiDB-lite"/>
    </source>
</evidence>
<dbReference type="Proteomes" id="UP000002762">
    <property type="component" value="Unassembled WGS sequence"/>
</dbReference>
<organism evidence="3 4">
    <name type="scientific">Beauveria bassiana (strain ARSEF 2860)</name>
    <name type="common">White muscardine disease fungus</name>
    <name type="synonym">Tritirachium shiotae</name>
    <dbReference type="NCBI Taxonomy" id="655819"/>
    <lineage>
        <taxon>Eukaryota</taxon>
        <taxon>Fungi</taxon>
        <taxon>Dikarya</taxon>
        <taxon>Ascomycota</taxon>
        <taxon>Pezizomycotina</taxon>
        <taxon>Sordariomycetes</taxon>
        <taxon>Hypocreomycetidae</taxon>
        <taxon>Hypocreales</taxon>
        <taxon>Cordycipitaceae</taxon>
        <taxon>Beauveria</taxon>
    </lineage>
</organism>
<feature type="domain" description="25S rRNA (uridine-N(3))-methyltransferase BMT5-like" evidence="2">
    <location>
        <begin position="229"/>
        <end position="344"/>
    </location>
</feature>
<feature type="region of interest" description="Disordered" evidence="1">
    <location>
        <begin position="144"/>
        <end position="226"/>
    </location>
</feature>
<feature type="region of interest" description="Disordered" evidence="1">
    <location>
        <begin position="382"/>
        <end position="425"/>
    </location>
</feature>
<sequence>MKGKKMGCKRRKLLLKQQANGKPKPTARAFIPNRHSDKPLAAAGPSSGAHASKQHQQQQSQSQTKKQNKKAEEQRQRQLQRNLDNPTIPFDPEDRILLVGEGDLSFAASLVRHHRCRNVTATVLDKNRAELVAKYPSAEANIAVFHGEKPPPPPPDETNDKDKDAAAAADGKSHHQKDDDDDDDDDDDEEEEEVVEAPPSSAVPDAIDNASDLDSDDDDTHNTRRLPTTNKLLYNVDATKLPPSLTSRSAPRFDRILFNFPHVGGKSTDVNRQVRYNQELLVGFFRAILAGPTLAPGGSVVVTVFEGEPYTLWNVRDLARHVGLQADASFKFHAAAYPGYKHARTLGVVRSKKSGGGGGGAGGAWRGEEREARSFVFVRKGDVLRKPRAQEQQQQQQKSKKKRKRSGDDDEDEDGEESSEDDFSD</sequence>
<dbReference type="InterPro" id="IPR019446">
    <property type="entry name" value="BMT5-like"/>
</dbReference>
<keyword evidence="4" id="KW-1185">Reference proteome</keyword>
<evidence type="ECO:0000313" key="3">
    <source>
        <dbReference type="EMBL" id="EJP64007.1"/>
    </source>
</evidence>
<feature type="compositionally biased region" description="Basic and acidic residues" evidence="1">
    <location>
        <begin position="158"/>
        <end position="178"/>
    </location>
</feature>
<evidence type="ECO:0000313" key="4">
    <source>
        <dbReference type="Proteomes" id="UP000002762"/>
    </source>
</evidence>
<dbReference type="EMBL" id="JH725171">
    <property type="protein sequence ID" value="EJP64007.1"/>
    <property type="molecule type" value="Genomic_DNA"/>
</dbReference>
<dbReference type="PANTHER" id="PTHR11538">
    <property type="entry name" value="PHENYLALANYL-TRNA SYNTHETASE"/>
    <property type="match status" value="1"/>
</dbReference>
<name>J4UJG4_BEAB2</name>
<feature type="region of interest" description="Disordered" evidence="1">
    <location>
        <begin position="1"/>
        <end position="93"/>
    </location>
</feature>
<feature type="compositionally biased region" description="Basic residues" evidence="1">
    <location>
        <begin position="1"/>
        <end position="14"/>
    </location>
</feature>
<dbReference type="STRING" id="655819.J4UJG4"/>
<reference evidence="3 4" key="1">
    <citation type="journal article" date="2012" name="Sci. Rep.">
        <title>Genomic perspectives on the evolution of fungal entomopathogenicity in Beauveria bassiana.</title>
        <authorList>
            <person name="Xiao G."/>
            <person name="Ying S.H."/>
            <person name="Zheng P."/>
            <person name="Wang Z.L."/>
            <person name="Zhang S."/>
            <person name="Xie X.Q."/>
            <person name="Shang Y."/>
            <person name="St Leger R.J."/>
            <person name="Zhao G.P."/>
            <person name="Wang C."/>
            <person name="Feng M.G."/>
        </authorList>
    </citation>
    <scope>NUCLEOTIDE SEQUENCE [LARGE SCALE GENOMIC DNA]</scope>
    <source>
        <strain evidence="3 4">ARSEF 2860</strain>
    </source>
</reference>
<feature type="compositionally biased region" description="Low complexity" evidence="1">
    <location>
        <begin position="41"/>
        <end position="65"/>
    </location>
</feature>
<dbReference type="GO" id="GO:0005737">
    <property type="term" value="C:cytoplasm"/>
    <property type="evidence" value="ECO:0007669"/>
    <property type="project" value="TreeGrafter"/>
</dbReference>
<protein>
    <submittedName>
        <fullName evidence="3">Eukaryotic protein</fullName>
    </submittedName>
</protein>
<dbReference type="Pfam" id="PF10354">
    <property type="entry name" value="BMT5-like"/>
    <property type="match status" value="2"/>
</dbReference>
<dbReference type="OrthoDB" id="273345at2759"/>
<accession>J4UJG4</accession>
<dbReference type="GO" id="GO:0070475">
    <property type="term" value="P:rRNA base methylation"/>
    <property type="evidence" value="ECO:0007669"/>
    <property type="project" value="InterPro"/>
</dbReference>
<gene>
    <name evidence="3" type="ORF">BBA_07012</name>
</gene>
<dbReference type="HOGENOM" id="CLU_035438_0_1_1"/>
<dbReference type="GO" id="GO:0070042">
    <property type="term" value="F:rRNA (uridine-N3-)-methyltransferase activity"/>
    <property type="evidence" value="ECO:0007669"/>
    <property type="project" value="InterPro"/>
</dbReference>
<feature type="domain" description="25S rRNA (uridine-N(3))-methyltransferase BMT5-like" evidence="2">
    <location>
        <begin position="97"/>
        <end position="143"/>
    </location>
</feature>
<dbReference type="RefSeq" id="XP_008600331.1">
    <property type="nucleotide sequence ID" value="XM_008602109.1"/>
</dbReference>